<dbReference type="RefSeq" id="WP_090246076.1">
    <property type="nucleotide sequence ID" value="NZ_FNOU01000017.1"/>
</dbReference>
<protein>
    <recommendedName>
        <fullName evidence="3">Phage capsid protein</fullName>
    </recommendedName>
</protein>
<gene>
    <name evidence="1" type="ORF">SAMN04488579_11748</name>
</gene>
<evidence type="ECO:0000313" key="1">
    <source>
        <dbReference type="EMBL" id="SDY13342.1"/>
    </source>
</evidence>
<dbReference type="OrthoDB" id="3514784at2"/>
<dbReference type="InterPro" id="IPR048813">
    <property type="entry name" value="GP7-like"/>
</dbReference>
<keyword evidence="2" id="KW-1185">Reference proteome</keyword>
<sequence length="324" mass="34503">MPITLAEAKKNVQDDLQMGVIDEFRKSSFILDHLDFDDAVSPTGGGATLTYSYTRLKTQPQAAFRDVNTEYTPSTVEKERHSVDLKVFGGSFEIDRIIANMGGIVSEVDLQIKQKVKAANALFNQTFINGDSAVESKAFDGLDKALTGSSTEFNAASGDAAIDLSTSANITTNYVAFLDMLDEFLTGLDGTPSFIGGNTRMISVLRACARRSGVYQTTKNDFGSQVESYNGIPFVDLGAKSGSNAPVVPIDTETATLGHTSLYAARLALDGLHGVSMAGQSPVKTWLPDFSSAGAVKKGEVEMVSAIALKASKAAGVFRKIKVK</sequence>
<proteinExistence type="predicted"/>
<name>A0A1H3HD00_EUBBA</name>
<dbReference type="Proteomes" id="UP000199652">
    <property type="component" value="Unassembled WGS sequence"/>
</dbReference>
<dbReference type="EMBL" id="FNOU01000017">
    <property type="protein sequence ID" value="SDY13342.1"/>
    <property type="molecule type" value="Genomic_DNA"/>
</dbReference>
<dbReference type="SUPFAM" id="SSF56563">
    <property type="entry name" value="Major capsid protein gp5"/>
    <property type="match status" value="1"/>
</dbReference>
<dbReference type="STRING" id="1528.SAMN04488579_11748"/>
<reference evidence="2" key="1">
    <citation type="submission" date="2016-10" db="EMBL/GenBank/DDBJ databases">
        <authorList>
            <person name="Varghese N."/>
            <person name="Submissions S."/>
        </authorList>
    </citation>
    <scope>NUCLEOTIDE SEQUENCE [LARGE SCALE GENOMIC DNA]</scope>
    <source>
        <strain evidence="2">VPI 5359</strain>
    </source>
</reference>
<dbReference type="AlphaFoldDB" id="A0A1H3HD00"/>
<evidence type="ECO:0000313" key="2">
    <source>
        <dbReference type="Proteomes" id="UP000199652"/>
    </source>
</evidence>
<dbReference type="NCBIfam" id="NF045672">
    <property type="entry name" value="MCP_gp7_epsi_15"/>
    <property type="match status" value="1"/>
</dbReference>
<evidence type="ECO:0008006" key="3">
    <source>
        <dbReference type="Google" id="ProtNLM"/>
    </source>
</evidence>
<accession>A0A1H3HD00</accession>
<organism evidence="1 2">
    <name type="scientific">Eubacterium barkeri</name>
    <name type="common">Clostridium barkeri</name>
    <dbReference type="NCBI Taxonomy" id="1528"/>
    <lineage>
        <taxon>Bacteria</taxon>
        <taxon>Bacillati</taxon>
        <taxon>Bacillota</taxon>
        <taxon>Clostridia</taxon>
        <taxon>Eubacteriales</taxon>
        <taxon>Eubacteriaceae</taxon>
        <taxon>Eubacterium</taxon>
    </lineage>
</organism>